<protein>
    <submittedName>
        <fullName evidence="4">Chromosome segregation ATPase</fullName>
    </submittedName>
</protein>
<evidence type="ECO:0000313" key="4">
    <source>
        <dbReference type="EMBL" id="GAM55157.1"/>
    </source>
</evidence>
<dbReference type="AlphaFoldDB" id="A0A0B8NS71"/>
<dbReference type="SMART" id="SM00974">
    <property type="entry name" value="T5orf172"/>
    <property type="match status" value="1"/>
</dbReference>
<name>A0A0B8NS71_9VIBR</name>
<reference evidence="4 5" key="2">
    <citation type="submission" date="2015-01" db="EMBL/GenBank/DDBJ databases">
        <authorList>
            <consortium name="NBRP consortium"/>
            <person name="Sawabe T."/>
            <person name="Meirelles P."/>
            <person name="Feng G."/>
            <person name="Sayaka M."/>
            <person name="Hattori M."/>
            <person name="Ohkuma M."/>
        </authorList>
    </citation>
    <scope>NUCLEOTIDE SEQUENCE [LARGE SCALE GENOMIC DNA]</scope>
    <source>
        <strain evidence="5">JCM 19231</strain>
    </source>
</reference>
<dbReference type="RefSeq" id="WP_261837128.1">
    <property type="nucleotide sequence ID" value="NZ_AP024882.1"/>
</dbReference>
<dbReference type="Pfam" id="PF13455">
    <property type="entry name" value="MUG113"/>
    <property type="match status" value="1"/>
</dbReference>
<keyword evidence="5" id="KW-1185">Reference proteome</keyword>
<accession>A0A0B8NS71</accession>
<feature type="coiled-coil region" evidence="1">
    <location>
        <begin position="333"/>
        <end position="437"/>
    </location>
</feature>
<evidence type="ECO:0000313" key="5">
    <source>
        <dbReference type="Proteomes" id="UP000031671"/>
    </source>
</evidence>
<comment type="caution">
    <text evidence="4">The sequence shown here is derived from an EMBL/GenBank/DDBJ whole genome shotgun (WGS) entry which is preliminary data.</text>
</comment>
<keyword evidence="1" id="KW-0175">Coiled coil</keyword>
<dbReference type="InterPro" id="IPR018306">
    <property type="entry name" value="Phage_T5_Orf172_DNA-bd"/>
</dbReference>
<dbReference type="Proteomes" id="UP000031671">
    <property type="component" value="Unassembled WGS sequence"/>
</dbReference>
<evidence type="ECO:0000259" key="3">
    <source>
        <dbReference type="SMART" id="SM00974"/>
    </source>
</evidence>
<dbReference type="EMBL" id="BBRZ01000010">
    <property type="protein sequence ID" value="GAM55157.1"/>
    <property type="molecule type" value="Genomic_DNA"/>
</dbReference>
<proteinExistence type="predicted"/>
<sequence length="563" mass="66044">MSPLHFALIGLSLVSILLLVVLFFAHSKQKALTKTLASQQSNLDELNTKYSHIVDAQAEADSIISEAETRLISIKAEQKAVVELATQERDELAREQEILKATFDEDMRKEKARNKSEQETLTQTESKKREALKSAMKNEYKVAMERLQKDSDRKTNEIAKRTRDLEAKHQEQKEELDRKLSQLEFRFGKRKEEYDELYKAFAVYNEDVELAELGFYKAQYDYDDSESYKRAIDKVKEQQKSLVRLKNNKNGAFYCPTEWTVGDSRTEGRKMTERSIRLTSRAFNNECDAAIAKCTWKNVLRMEERIKRAFDSINKVNESNHISITKQYLELKLKELKLTHEYKEKKQREKEEQAEIREQMREEQKIEQEIKRIEKEAEEEEKRYSEALEQAKNELLSVEGEKRNKLEDKIIQLREALQKAEEKHQRAESMAQQTRQGHVYVISNVGSFGENVYKIGMTRRLEPMDRVKELGDASVPFTFDVHAMIHTDDAPALEKKLHDVFDERRVNAINRRKEFFEVTLDEIKKAVQGNFKGEVEFTETALARDYYETKAMRDQKDKLFKVA</sequence>
<dbReference type="Pfam" id="PF13250">
    <property type="entry name" value="SNIPE"/>
    <property type="match status" value="1"/>
</dbReference>
<reference evidence="4 5" key="1">
    <citation type="submission" date="2015-01" db="EMBL/GenBank/DDBJ databases">
        <title>Vibrio sp. C1 JCM 19231 whole genome shotgun sequence.</title>
        <authorList>
            <person name="Sawabe T."/>
            <person name="Meirelles P."/>
            <person name="Feng G."/>
            <person name="Sayaka M."/>
            <person name="Hattori M."/>
            <person name="Ohkuma M."/>
        </authorList>
    </citation>
    <scope>NUCLEOTIDE SEQUENCE [LARGE SCALE GENOMIC DNA]</scope>
    <source>
        <strain evidence="5">JCM 19231</strain>
    </source>
</reference>
<dbReference type="InterPro" id="IPR025280">
    <property type="entry name" value="SNIPE"/>
</dbReference>
<evidence type="ECO:0000256" key="2">
    <source>
        <dbReference type="SAM" id="MobiDB-lite"/>
    </source>
</evidence>
<feature type="region of interest" description="Disordered" evidence="2">
    <location>
        <begin position="108"/>
        <end position="130"/>
    </location>
</feature>
<evidence type="ECO:0000256" key="1">
    <source>
        <dbReference type="SAM" id="Coils"/>
    </source>
</evidence>
<feature type="compositionally biased region" description="Basic and acidic residues" evidence="2">
    <location>
        <begin position="108"/>
        <end position="118"/>
    </location>
</feature>
<gene>
    <name evidence="4" type="ORF">JCM19231_1973</name>
</gene>
<feature type="domain" description="Bacteriophage T5 Orf172 DNA-binding" evidence="3">
    <location>
        <begin position="447"/>
        <end position="530"/>
    </location>
</feature>
<organism evidence="4 5">
    <name type="scientific">Vibrio ishigakensis</name>
    <dbReference type="NCBI Taxonomy" id="1481914"/>
    <lineage>
        <taxon>Bacteria</taxon>
        <taxon>Pseudomonadati</taxon>
        <taxon>Pseudomonadota</taxon>
        <taxon>Gammaproteobacteria</taxon>
        <taxon>Vibrionales</taxon>
        <taxon>Vibrionaceae</taxon>
        <taxon>Vibrio</taxon>
    </lineage>
</organism>